<dbReference type="EMBL" id="SNXY01000007">
    <property type="protein sequence ID" value="TDP85022.1"/>
    <property type="molecule type" value="Genomic_DNA"/>
</dbReference>
<evidence type="ECO:0000256" key="2">
    <source>
        <dbReference type="ARBA" id="ARBA00023015"/>
    </source>
</evidence>
<evidence type="ECO:0000313" key="7">
    <source>
        <dbReference type="EMBL" id="TDP85022.1"/>
    </source>
</evidence>
<sequence>MRRDGAAAAAAGGVKRSVGSSAQLAMDPVLAAAWLYFEEGLKQDEIAARLGISRASVFNLLQKAREEGVVTITVDAGRLELVELGLAVAERFDIRECFVLPAAETAESLHHRIGRLGARVLDRRVVDGDVLGVAWGRTVMALSKAITQASLANASVAQITGSSLATYDFSPELCTSNIAIRLGARCINLHAPGLVSTAEVKTILMREPIIDQHFQLLRSCTKTLFGVTHLGSETLLEHSGFMSDRILREYTELGAVGFVAGHFFDIAGRPVVTELDGRHVVMPLADFMAVPERICVGGGPDKGPAIVGMLTGGYANVLVTDEATARDLIARTA</sequence>
<dbReference type="Gene3D" id="3.40.50.1360">
    <property type="match status" value="1"/>
</dbReference>
<dbReference type="SUPFAM" id="SSF100950">
    <property type="entry name" value="NagB/RpiA/CoA transferase-like"/>
    <property type="match status" value="1"/>
</dbReference>
<dbReference type="GO" id="GO:0030246">
    <property type="term" value="F:carbohydrate binding"/>
    <property type="evidence" value="ECO:0007669"/>
    <property type="project" value="InterPro"/>
</dbReference>
<dbReference type="InterPro" id="IPR007324">
    <property type="entry name" value="Sugar-bd_dom_put"/>
</dbReference>
<accession>A0A4R6RFK7</accession>
<dbReference type="Gene3D" id="1.10.10.10">
    <property type="entry name" value="Winged helix-like DNA-binding domain superfamily/Winged helix DNA-binding domain"/>
    <property type="match status" value="1"/>
</dbReference>
<comment type="similarity">
    <text evidence="1">Belongs to the SorC transcriptional regulatory family.</text>
</comment>
<gene>
    <name evidence="7" type="ORF">EDD54_1867</name>
</gene>
<dbReference type="RefSeq" id="WP_165644460.1">
    <property type="nucleotide sequence ID" value="NZ_BSPM01000004.1"/>
</dbReference>
<dbReference type="InterPro" id="IPR051054">
    <property type="entry name" value="SorC_transcr_regulators"/>
</dbReference>
<comment type="caution">
    <text evidence="7">The sequence shown here is derived from an EMBL/GenBank/DDBJ whole genome shotgun (WGS) entry which is preliminary data.</text>
</comment>
<keyword evidence="2" id="KW-0805">Transcription regulation</keyword>
<dbReference type="PANTHER" id="PTHR34294:SF1">
    <property type="entry name" value="TRANSCRIPTIONAL REGULATOR LSRR"/>
    <property type="match status" value="1"/>
</dbReference>
<dbReference type="Proteomes" id="UP000294547">
    <property type="component" value="Unassembled WGS sequence"/>
</dbReference>
<reference evidence="7 8" key="1">
    <citation type="submission" date="2019-03" db="EMBL/GenBank/DDBJ databases">
        <title>Genomic Encyclopedia of Type Strains, Phase IV (KMG-IV): sequencing the most valuable type-strain genomes for metagenomic binning, comparative biology and taxonomic classification.</title>
        <authorList>
            <person name="Goeker M."/>
        </authorList>
    </citation>
    <scope>NUCLEOTIDE SEQUENCE [LARGE SCALE GENOMIC DNA]</scope>
    <source>
        <strain evidence="7 8">DSM 102969</strain>
    </source>
</reference>
<dbReference type="Pfam" id="PF04198">
    <property type="entry name" value="Sugar-bind"/>
    <property type="match status" value="1"/>
</dbReference>
<keyword evidence="3" id="KW-0238">DNA-binding</keyword>
<protein>
    <submittedName>
        <fullName evidence="7">Transcriptional regulator</fullName>
    </submittedName>
</protein>
<evidence type="ECO:0000313" key="8">
    <source>
        <dbReference type="Proteomes" id="UP000294547"/>
    </source>
</evidence>
<evidence type="ECO:0000259" key="6">
    <source>
        <dbReference type="Pfam" id="PF08281"/>
    </source>
</evidence>
<dbReference type="InterPro" id="IPR013249">
    <property type="entry name" value="RNA_pol_sigma70_r4_t2"/>
</dbReference>
<keyword evidence="4" id="KW-0804">Transcription</keyword>
<dbReference type="InterPro" id="IPR036390">
    <property type="entry name" value="WH_DNA-bd_sf"/>
</dbReference>
<dbReference type="GO" id="GO:0006352">
    <property type="term" value="P:DNA-templated transcription initiation"/>
    <property type="evidence" value="ECO:0007669"/>
    <property type="project" value="InterPro"/>
</dbReference>
<dbReference type="GO" id="GO:0003677">
    <property type="term" value="F:DNA binding"/>
    <property type="evidence" value="ECO:0007669"/>
    <property type="project" value="UniProtKB-KW"/>
</dbReference>
<evidence type="ECO:0000259" key="5">
    <source>
        <dbReference type="Pfam" id="PF04198"/>
    </source>
</evidence>
<evidence type="ECO:0000256" key="3">
    <source>
        <dbReference type="ARBA" id="ARBA00023125"/>
    </source>
</evidence>
<dbReference type="PANTHER" id="PTHR34294">
    <property type="entry name" value="TRANSCRIPTIONAL REGULATOR-RELATED"/>
    <property type="match status" value="1"/>
</dbReference>
<name>A0A4R6RFK7_9HYPH</name>
<dbReference type="AlphaFoldDB" id="A0A4R6RFK7"/>
<evidence type="ECO:0000256" key="4">
    <source>
        <dbReference type="ARBA" id="ARBA00023163"/>
    </source>
</evidence>
<organism evidence="7 8">
    <name type="scientific">Oharaeibacter diazotrophicus</name>
    <dbReference type="NCBI Taxonomy" id="1920512"/>
    <lineage>
        <taxon>Bacteria</taxon>
        <taxon>Pseudomonadati</taxon>
        <taxon>Pseudomonadota</taxon>
        <taxon>Alphaproteobacteria</taxon>
        <taxon>Hyphomicrobiales</taxon>
        <taxon>Pleomorphomonadaceae</taxon>
        <taxon>Oharaeibacter</taxon>
    </lineage>
</organism>
<feature type="domain" description="Sugar-binding" evidence="5">
    <location>
        <begin position="81"/>
        <end position="329"/>
    </location>
</feature>
<proteinExistence type="inferred from homology"/>
<dbReference type="InterPro" id="IPR037171">
    <property type="entry name" value="NagB/RpiA_transferase-like"/>
</dbReference>
<dbReference type="GO" id="GO:0016987">
    <property type="term" value="F:sigma factor activity"/>
    <property type="evidence" value="ECO:0007669"/>
    <property type="project" value="InterPro"/>
</dbReference>
<dbReference type="InterPro" id="IPR036388">
    <property type="entry name" value="WH-like_DNA-bd_sf"/>
</dbReference>
<feature type="domain" description="RNA polymerase sigma factor 70 region 4 type 2" evidence="6">
    <location>
        <begin position="35"/>
        <end position="66"/>
    </location>
</feature>
<evidence type="ECO:0000256" key="1">
    <source>
        <dbReference type="ARBA" id="ARBA00010466"/>
    </source>
</evidence>
<keyword evidence="8" id="KW-1185">Reference proteome</keyword>
<dbReference type="SUPFAM" id="SSF46785">
    <property type="entry name" value="Winged helix' DNA-binding domain"/>
    <property type="match status" value="1"/>
</dbReference>
<dbReference type="Pfam" id="PF08281">
    <property type="entry name" value="Sigma70_r4_2"/>
    <property type="match status" value="1"/>
</dbReference>